<organism evidence="9 10">
    <name type="scientific">Candidatus Ornithospirochaeta stercoravium</name>
    <dbReference type="NCBI Taxonomy" id="2840897"/>
    <lineage>
        <taxon>Bacteria</taxon>
        <taxon>Pseudomonadati</taxon>
        <taxon>Spirochaetota</taxon>
        <taxon>Spirochaetia</taxon>
        <taxon>Spirochaetales</taxon>
        <taxon>Spirochaetaceae</taxon>
        <taxon>Spirochaetaceae incertae sedis</taxon>
        <taxon>Candidatus Ornithospirochaeta</taxon>
    </lineage>
</organism>
<comment type="similarity">
    <text evidence="2 6">Belongs to the band 7/mec-2 family. HflC subfamily.</text>
</comment>
<evidence type="ECO:0000256" key="5">
    <source>
        <dbReference type="ARBA" id="ARBA00023136"/>
    </source>
</evidence>
<evidence type="ECO:0000256" key="2">
    <source>
        <dbReference type="ARBA" id="ARBA00007862"/>
    </source>
</evidence>
<evidence type="ECO:0000256" key="7">
    <source>
        <dbReference type="SAM" id="Phobius"/>
    </source>
</evidence>
<dbReference type="PIRSF" id="PIRSF005651">
    <property type="entry name" value="HflC"/>
    <property type="match status" value="1"/>
</dbReference>
<evidence type="ECO:0000256" key="4">
    <source>
        <dbReference type="ARBA" id="ARBA00022989"/>
    </source>
</evidence>
<accession>A0A9D9IBP7</accession>
<dbReference type="NCBIfam" id="TIGR01932">
    <property type="entry name" value="hflC"/>
    <property type="match status" value="1"/>
</dbReference>
<keyword evidence="5 7" id="KW-0472">Membrane</keyword>
<evidence type="ECO:0000259" key="8">
    <source>
        <dbReference type="SMART" id="SM00244"/>
    </source>
</evidence>
<dbReference type="PANTHER" id="PTHR42911">
    <property type="entry name" value="MODULATOR OF FTSH PROTEASE HFLC"/>
    <property type="match status" value="1"/>
</dbReference>
<comment type="caution">
    <text evidence="9">The sequence shown here is derived from an EMBL/GenBank/DDBJ whole genome shotgun (WGS) entry which is preliminary data.</text>
</comment>
<dbReference type="GO" id="GO:0008233">
    <property type="term" value="F:peptidase activity"/>
    <property type="evidence" value="ECO:0007669"/>
    <property type="project" value="UniProtKB-KW"/>
</dbReference>
<reference evidence="9" key="2">
    <citation type="journal article" date="2021" name="PeerJ">
        <title>Extensive microbial diversity within the chicken gut microbiome revealed by metagenomics and culture.</title>
        <authorList>
            <person name="Gilroy R."/>
            <person name="Ravi A."/>
            <person name="Getino M."/>
            <person name="Pursley I."/>
            <person name="Horton D.L."/>
            <person name="Alikhan N.F."/>
            <person name="Baker D."/>
            <person name="Gharbi K."/>
            <person name="Hall N."/>
            <person name="Watson M."/>
            <person name="Adriaenssens E.M."/>
            <person name="Foster-Nyarko E."/>
            <person name="Jarju S."/>
            <person name="Secka A."/>
            <person name="Antonio M."/>
            <person name="Oren A."/>
            <person name="Chaudhuri R.R."/>
            <person name="La Ragione R."/>
            <person name="Hildebrand F."/>
            <person name="Pallen M.J."/>
        </authorList>
    </citation>
    <scope>NUCLEOTIDE SEQUENCE</scope>
    <source>
        <strain evidence="9">14700</strain>
    </source>
</reference>
<feature type="transmembrane region" description="Helical" evidence="7">
    <location>
        <begin position="7"/>
        <end position="27"/>
    </location>
</feature>
<gene>
    <name evidence="9" type="primary">hflC</name>
    <name evidence="9" type="ORF">IAA72_03820</name>
</gene>
<keyword evidence="9" id="KW-0645">Protease</keyword>
<dbReference type="Pfam" id="PF01145">
    <property type="entry name" value="Band_7"/>
    <property type="match status" value="1"/>
</dbReference>
<keyword evidence="4 7" id="KW-1133">Transmembrane helix</keyword>
<dbReference type="SMART" id="SM00244">
    <property type="entry name" value="PHB"/>
    <property type="match status" value="1"/>
</dbReference>
<reference evidence="9" key="1">
    <citation type="submission" date="2020-10" db="EMBL/GenBank/DDBJ databases">
        <authorList>
            <person name="Gilroy R."/>
        </authorList>
    </citation>
    <scope>NUCLEOTIDE SEQUENCE</scope>
    <source>
        <strain evidence="9">14700</strain>
    </source>
</reference>
<dbReference type="Gene3D" id="3.30.479.30">
    <property type="entry name" value="Band 7 domain"/>
    <property type="match status" value="2"/>
</dbReference>
<keyword evidence="9" id="KW-0378">Hydrolase</keyword>
<dbReference type="InterPro" id="IPR001107">
    <property type="entry name" value="Band_7"/>
</dbReference>
<evidence type="ECO:0000313" key="10">
    <source>
        <dbReference type="Proteomes" id="UP000810292"/>
    </source>
</evidence>
<evidence type="ECO:0000256" key="1">
    <source>
        <dbReference type="ARBA" id="ARBA00004167"/>
    </source>
</evidence>
<dbReference type="CDD" id="cd03405">
    <property type="entry name" value="SPFH_HflC"/>
    <property type="match status" value="1"/>
</dbReference>
<dbReference type="EMBL" id="JADIMF010000061">
    <property type="protein sequence ID" value="MBO8468894.1"/>
    <property type="molecule type" value="Genomic_DNA"/>
</dbReference>
<feature type="domain" description="Band 7" evidence="8">
    <location>
        <begin position="22"/>
        <end position="225"/>
    </location>
</feature>
<dbReference type="Proteomes" id="UP000810292">
    <property type="component" value="Unassembled WGS sequence"/>
</dbReference>
<dbReference type="AlphaFoldDB" id="A0A9D9IBP7"/>
<evidence type="ECO:0000256" key="6">
    <source>
        <dbReference type="PIRNR" id="PIRNR005651"/>
    </source>
</evidence>
<keyword evidence="3 7" id="KW-0812">Transmembrane</keyword>
<comment type="subcellular location">
    <subcellularLocation>
        <location evidence="1">Membrane</location>
        <topology evidence="1">Single-pass membrane protein</topology>
    </subcellularLocation>
</comment>
<dbReference type="SUPFAM" id="SSF117892">
    <property type="entry name" value="Band 7/SPFH domain"/>
    <property type="match status" value="2"/>
</dbReference>
<proteinExistence type="inferred from homology"/>
<sequence>MKKLWTILIVIIVLLILFLLLGPFYMVNEGEQAVITRFGRIVDTETTSGLKLKMPVIDTVTKYPKMLLSWDGDAQRIPTKENQFIWVDATARWRINDPALFYMTVKTVEGGIARLNDVLDSTIRTVISENYLNEAVRSTNRINSMEIEENVGSEVENAEDAETLRSLTSTRAVQEEIKIGRDGLSDMMLQDAAPLTLRYGIELEDVIIRQIRYSDDLTASVYSRMIKERSQIAETYRSYGRGQLLSWQGRTENDKKNILSKAYAESEKIKGDADAAATAIYSNAYSADPEFFRLWTLLESYRKTIPGIKDKTLSTSLDYFDYMYSSEGRSETSESL</sequence>
<protein>
    <recommendedName>
        <fullName evidence="6">Protein HflC</fullName>
    </recommendedName>
</protein>
<evidence type="ECO:0000313" key="9">
    <source>
        <dbReference type="EMBL" id="MBO8468894.1"/>
    </source>
</evidence>
<dbReference type="PANTHER" id="PTHR42911:SF1">
    <property type="entry name" value="MODULATOR OF FTSH PROTEASE HFLC"/>
    <property type="match status" value="1"/>
</dbReference>
<dbReference type="GO" id="GO:0006508">
    <property type="term" value="P:proteolysis"/>
    <property type="evidence" value="ECO:0007669"/>
    <property type="project" value="UniProtKB-KW"/>
</dbReference>
<dbReference type="InterPro" id="IPR010200">
    <property type="entry name" value="HflC"/>
</dbReference>
<dbReference type="GO" id="GO:0016020">
    <property type="term" value="C:membrane"/>
    <property type="evidence" value="ECO:0007669"/>
    <property type="project" value="UniProtKB-SubCell"/>
</dbReference>
<comment type="function">
    <text evidence="6">HflC and HflK could regulate a protease.</text>
</comment>
<evidence type="ECO:0000256" key="3">
    <source>
        <dbReference type="ARBA" id="ARBA00022692"/>
    </source>
</evidence>
<name>A0A9D9IBP7_9SPIO</name>
<dbReference type="InterPro" id="IPR036013">
    <property type="entry name" value="Band_7/SPFH_dom_sf"/>
</dbReference>